<evidence type="ECO:0000256" key="7">
    <source>
        <dbReference type="ARBA" id="ARBA00022839"/>
    </source>
</evidence>
<dbReference type="InterPro" id="IPR011108">
    <property type="entry name" value="RMMBL"/>
</dbReference>
<dbReference type="SMART" id="SM00849">
    <property type="entry name" value="Lactamase_B"/>
    <property type="match status" value="1"/>
</dbReference>
<dbReference type="NCBIfam" id="TIGR00649">
    <property type="entry name" value="MG423"/>
    <property type="match status" value="1"/>
</dbReference>
<protein>
    <recommendedName>
        <fullName evidence="9">Ribonuclease J</fullName>
        <shortName evidence="9">RNase J</shortName>
        <ecNumber evidence="9">3.1.-.-</ecNumber>
    </recommendedName>
</protein>
<accession>A0ABS4JQ09</accession>
<dbReference type="InterPro" id="IPR055132">
    <property type="entry name" value="RNase_J_b_CASP"/>
</dbReference>
<keyword evidence="4 9" id="KW-0255">Endonuclease</keyword>
<evidence type="ECO:0000313" key="12">
    <source>
        <dbReference type="Proteomes" id="UP001519289"/>
    </source>
</evidence>
<dbReference type="Pfam" id="PF00753">
    <property type="entry name" value="Lactamase_B"/>
    <property type="match status" value="1"/>
</dbReference>
<keyword evidence="1 9" id="KW-0963">Cytoplasm</keyword>
<dbReference type="HAMAP" id="MF_01491">
    <property type="entry name" value="RNase_J_bact"/>
    <property type="match status" value="1"/>
</dbReference>
<name>A0ABS4JQ09_9FIRM</name>
<feature type="domain" description="Metallo-beta-lactamase" evidence="10">
    <location>
        <begin position="23"/>
        <end position="218"/>
    </location>
</feature>
<dbReference type="InterPro" id="IPR030854">
    <property type="entry name" value="RNase_J_bac"/>
</dbReference>
<dbReference type="SUPFAM" id="SSF56281">
    <property type="entry name" value="Metallo-hydrolase/oxidoreductase"/>
    <property type="match status" value="1"/>
</dbReference>
<dbReference type="InterPro" id="IPR001279">
    <property type="entry name" value="Metallo-B-lactamas"/>
</dbReference>
<dbReference type="InterPro" id="IPR036866">
    <property type="entry name" value="RibonucZ/Hydroxyglut_hydro"/>
</dbReference>
<reference evidence="11 12" key="1">
    <citation type="submission" date="2021-03" db="EMBL/GenBank/DDBJ databases">
        <title>Genomic Encyclopedia of Type Strains, Phase IV (KMG-IV): sequencing the most valuable type-strain genomes for metagenomic binning, comparative biology and taxonomic classification.</title>
        <authorList>
            <person name="Goeker M."/>
        </authorList>
    </citation>
    <scope>NUCLEOTIDE SEQUENCE [LARGE SCALE GENOMIC DNA]</scope>
    <source>
        <strain evidence="11 12">DSM 27138</strain>
    </source>
</reference>
<comment type="subunit">
    <text evidence="9">Homodimer, may be a subunit of the RNA degradosome.</text>
</comment>
<dbReference type="PROSITE" id="PS01292">
    <property type="entry name" value="UPF0036"/>
    <property type="match status" value="1"/>
</dbReference>
<feature type="binding site" evidence="9">
    <location>
        <begin position="367"/>
        <end position="371"/>
    </location>
    <ligand>
        <name>substrate</name>
    </ligand>
</feature>
<evidence type="ECO:0000256" key="1">
    <source>
        <dbReference type="ARBA" id="ARBA00022490"/>
    </source>
</evidence>
<evidence type="ECO:0000256" key="9">
    <source>
        <dbReference type="HAMAP-Rule" id="MF_01491"/>
    </source>
</evidence>
<keyword evidence="5 9" id="KW-0378">Hydrolase</keyword>
<dbReference type="RefSeq" id="WP_209465767.1">
    <property type="nucleotide sequence ID" value="NZ_JAGGLG010000006.1"/>
</dbReference>
<dbReference type="PANTHER" id="PTHR43694">
    <property type="entry name" value="RIBONUCLEASE J"/>
    <property type="match status" value="1"/>
</dbReference>
<dbReference type="InterPro" id="IPR004613">
    <property type="entry name" value="RNase_J"/>
</dbReference>
<keyword evidence="6" id="KW-0862">Zinc</keyword>
<proteinExistence type="inferred from homology"/>
<keyword evidence="12" id="KW-1185">Reference proteome</keyword>
<evidence type="ECO:0000256" key="5">
    <source>
        <dbReference type="ARBA" id="ARBA00022801"/>
    </source>
</evidence>
<comment type="similarity">
    <text evidence="9">Belongs to the metallo-beta-lactamase superfamily. RNA-metabolizing metallo-beta-lactamase-like family. Bacterial RNase J subfamily.</text>
</comment>
<dbReference type="EMBL" id="JAGGLG010000006">
    <property type="protein sequence ID" value="MBP2017627.1"/>
    <property type="molecule type" value="Genomic_DNA"/>
</dbReference>
<evidence type="ECO:0000259" key="10">
    <source>
        <dbReference type="SMART" id="SM00849"/>
    </source>
</evidence>
<organism evidence="11 12">
    <name type="scientific">Symbiobacterium terraclitae</name>
    <dbReference type="NCBI Taxonomy" id="557451"/>
    <lineage>
        <taxon>Bacteria</taxon>
        <taxon>Bacillati</taxon>
        <taxon>Bacillota</taxon>
        <taxon>Clostridia</taxon>
        <taxon>Eubacteriales</taxon>
        <taxon>Symbiobacteriaceae</taxon>
        <taxon>Symbiobacterium</taxon>
    </lineage>
</organism>
<dbReference type="EC" id="3.1.-.-" evidence="9"/>
<keyword evidence="2 9" id="KW-0540">Nuclease</keyword>
<keyword evidence="8 9" id="KW-0694">RNA-binding</keyword>
<dbReference type="Gene3D" id="3.40.50.10710">
    <property type="entry name" value="Metallo-hydrolase/oxidoreductase"/>
    <property type="match status" value="1"/>
</dbReference>
<evidence type="ECO:0000256" key="6">
    <source>
        <dbReference type="ARBA" id="ARBA00022833"/>
    </source>
</evidence>
<comment type="subcellular location">
    <subcellularLocation>
        <location evidence="9">Cytoplasm</location>
    </subcellularLocation>
</comment>
<keyword evidence="3" id="KW-0479">Metal-binding</keyword>
<sequence>MARHREKGDKLYVIPLGGLGEIGKNSMAIQYGDDIIVIDAGLSFPDEEMLGIDIVIPDFTYLLENREKVRALLITHGHEDHIGAVSYLLRNLSIPVYATRLTLGLIEGKLGEAGIPLPPESRAVKAGDQIKLGPFTCEFIRVNHSIPDSCAIAVTTPVGTILHTGDFKFDQTPIDGEFADYQRLTELGKKGILALLADSTNAERPGYTPSERSVRPNLERVFRDAKGRILMATFASNVHRLQQAIEISAELGKKVAVVGRSMENTVKIALELGYLNVPEGTIVSIDELRRVPLQNQVILTTGSQGEPMSALSRMSVNDHKAVEIMPGDTVLFAATAIPGNEKSVARTINNLYRRGAEVIYDRSAGVHVSGHASQEEQKMMINLTRPKFFVPIHGEYRMLLKHKQLAEACGVPAENILIGENGTIFEFTRNSAQIAGKVTSGQVLVDGLGVGDVGNIVLRDRKQLAQEGILIVVVAVDREEGIIVGGPEMVSRGFVYVRESEGLLEEAKERVRRTLAEQMDRNVPEWAVLKSSIRDALSRYLYERTHRRPMILPIIIEV</sequence>
<dbReference type="PANTHER" id="PTHR43694:SF1">
    <property type="entry name" value="RIBONUCLEASE J"/>
    <property type="match status" value="1"/>
</dbReference>
<evidence type="ECO:0000256" key="2">
    <source>
        <dbReference type="ARBA" id="ARBA00022722"/>
    </source>
</evidence>
<dbReference type="InterPro" id="IPR042173">
    <property type="entry name" value="RNase_J_2"/>
</dbReference>
<dbReference type="Pfam" id="PF07521">
    <property type="entry name" value="RMMBL"/>
    <property type="match status" value="1"/>
</dbReference>
<dbReference type="Gene3D" id="3.10.20.580">
    <property type="match status" value="1"/>
</dbReference>
<comment type="function">
    <text evidence="9">An RNase that has 5'-3' exonuclease and possibly endonuclease activity. Involved in maturation of rRNA and in some organisms also mRNA maturation and/or decay.</text>
</comment>
<gene>
    <name evidence="9" type="primary">rnj</name>
    <name evidence="11" type="ORF">J2Z79_001012</name>
</gene>
<dbReference type="CDD" id="cd07714">
    <property type="entry name" value="RNaseJ_MBL-fold"/>
    <property type="match status" value="1"/>
</dbReference>
<dbReference type="GO" id="GO:0016787">
    <property type="term" value="F:hydrolase activity"/>
    <property type="evidence" value="ECO:0007669"/>
    <property type="project" value="UniProtKB-KW"/>
</dbReference>
<dbReference type="InterPro" id="IPR001587">
    <property type="entry name" value="RNase_J_CS"/>
</dbReference>
<comment type="caution">
    <text evidence="11">The sequence shown here is derived from an EMBL/GenBank/DDBJ whole genome shotgun (WGS) entry which is preliminary data.</text>
</comment>
<dbReference type="PIRSF" id="PIRSF004803">
    <property type="entry name" value="RnjA"/>
    <property type="match status" value="1"/>
</dbReference>
<evidence type="ECO:0000256" key="8">
    <source>
        <dbReference type="ARBA" id="ARBA00022884"/>
    </source>
</evidence>
<dbReference type="Gene3D" id="3.60.15.10">
    <property type="entry name" value="Ribonuclease Z/Hydroxyacylglutathione hydrolase-like"/>
    <property type="match status" value="1"/>
</dbReference>
<evidence type="ECO:0000256" key="4">
    <source>
        <dbReference type="ARBA" id="ARBA00022759"/>
    </source>
</evidence>
<dbReference type="Pfam" id="PF22505">
    <property type="entry name" value="RNase_J_b_CASP"/>
    <property type="match status" value="1"/>
</dbReference>
<dbReference type="InterPro" id="IPR041636">
    <property type="entry name" value="RNase_J_C"/>
</dbReference>
<evidence type="ECO:0000313" key="11">
    <source>
        <dbReference type="EMBL" id="MBP2017627.1"/>
    </source>
</evidence>
<evidence type="ECO:0000256" key="3">
    <source>
        <dbReference type="ARBA" id="ARBA00022723"/>
    </source>
</evidence>
<keyword evidence="7 9" id="KW-0269">Exonuclease</keyword>
<dbReference type="Pfam" id="PF17770">
    <property type="entry name" value="RNase_J_C"/>
    <property type="match status" value="1"/>
</dbReference>
<dbReference type="Proteomes" id="UP001519289">
    <property type="component" value="Unassembled WGS sequence"/>
</dbReference>
<keyword evidence="9" id="KW-0698">rRNA processing</keyword>